<dbReference type="RefSeq" id="WP_127790005.1">
    <property type="nucleotide sequence ID" value="NZ_SACL01000012.1"/>
</dbReference>
<dbReference type="AlphaFoldDB" id="A0A437LZ84"/>
<protein>
    <submittedName>
        <fullName evidence="1">XRE family transcriptional regulator</fullName>
    </submittedName>
</protein>
<proteinExistence type="predicted"/>
<dbReference type="OrthoDB" id="189170at2"/>
<organism evidence="1 2">
    <name type="scientific">Rhodovarius crocodyli</name>
    <dbReference type="NCBI Taxonomy" id="1979269"/>
    <lineage>
        <taxon>Bacteria</taxon>
        <taxon>Pseudomonadati</taxon>
        <taxon>Pseudomonadota</taxon>
        <taxon>Alphaproteobacteria</taxon>
        <taxon>Acetobacterales</taxon>
        <taxon>Roseomonadaceae</taxon>
        <taxon>Rhodovarius</taxon>
    </lineage>
</organism>
<evidence type="ECO:0000313" key="2">
    <source>
        <dbReference type="Proteomes" id="UP000282957"/>
    </source>
</evidence>
<name>A0A437LZ84_9PROT</name>
<dbReference type="EMBL" id="SACL01000012">
    <property type="protein sequence ID" value="RVT90738.1"/>
    <property type="molecule type" value="Genomic_DNA"/>
</dbReference>
<accession>A0A437LZ84</accession>
<reference evidence="1 2" key="1">
    <citation type="submission" date="2019-01" db="EMBL/GenBank/DDBJ databases">
        <authorList>
            <person name="Chen W.-M."/>
        </authorList>
    </citation>
    <scope>NUCLEOTIDE SEQUENCE [LARGE SCALE GENOMIC DNA]</scope>
    <source>
        <strain evidence="1 2">CCP-6</strain>
    </source>
</reference>
<comment type="caution">
    <text evidence="1">The sequence shown here is derived from an EMBL/GenBank/DDBJ whole genome shotgun (WGS) entry which is preliminary data.</text>
</comment>
<evidence type="ECO:0000313" key="1">
    <source>
        <dbReference type="EMBL" id="RVT90738.1"/>
    </source>
</evidence>
<keyword evidence="2" id="KW-1185">Reference proteome</keyword>
<dbReference type="Proteomes" id="UP000282957">
    <property type="component" value="Unassembled WGS sequence"/>
</dbReference>
<sequence>MAPLLTPADIEARAASCGKSMAQVCREAAIAPSTFSRWKAKKTEPTLDVYRRLVEAAFAPREVA</sequence>
<gene>
    <name evidence="1" type="ORF">EOD42_23335</name>
</gene>